<accession>A0ACC0H407</accession>
<evidence type="ECO:0000313" key="1">
    <source>
        <dbReference type="EMBL" id="KAI8008252.1"/>
    </source>
</evidence>
<evidence type="ECO:0000313" key="2">
    <source>
        <dbReference type="Proteomes" id="UP001060215"/>
    </source>
</evidence>
<proteinExistence type="predicted"/>
<sequence length="241" mass="26954">MVIGLNNVPIAGNEFEVVRSLDVAHEFKSMNLKDSFECQMACSMCFFAVLVPFLVCLCTAFSGCGFLLPLIFTIFFVVLSSTFFTFSKNKPLLLETSVEPKLEPESETTTQPKDSQEAEIVLSQLDGNMVRPMDSFSENESIDQSSTTDQDSEEEQENSPDWSDDSISDEESLIEIALPSGHYVGGPNKKEEPKFNLQQKFSDFSPMEILGDINEMNEEDNLIEIDISMGSIKCSRFEIEA</sequence>
<organism evidence="1 2">
    <name type="scientific">Camellia lanceoleosa</name>
    <dbReference type="NCBI Taxonomy" id="1840588"/>
    <lineage>
        <taxon>Eukaryota</taxon>
        <taxon>Viridiplantae</taxon>
        <taxon>Streptophyta</taxon>
        <taxon>Embryophyta</taxon>
        <taxon>Tracheophyta</taxon>
        <taxon>Spermatophyta</taxon>
        <taxon>Magnoliopsida</taxon>
        <taxon>eudicotyledons</taxon>
        <taxon>Gunneridae</taxon>
        <taxon>Pentapetalae</taxon>
        <taxon>asterids</taxon>
        <taxon>Ericales</taxon>
        <taxon>Theaceae</taxon>
        <taxon>Camellia</taxon>
    </lineage>
</organism>
<protein>
    <submittedName>
        <fullName evidence="1">Uncharacterized protein</fullName>
    </submittedName>
</protein>
<dbReference type="EMBL" id="CM045764">
    <property type="protein sequence ID" value="KAI8008252.1"/>
    <property type="molecule type" value="Genomic_DNA"/>
</dbReference>
<dbReference type="Proteomes" id="UP001060215">
    <property type="component" value="Chromosome 7"/>
</dbReference>
<gene>
    <name evidence="1" type="ORF">LOK49_LG07G02724</name>
</gene>
<reference evidence="1 2" key="1">
    <citation type="journal article" date="2022" name="Plant J.">
        <title>Chromosome-level genome of Camellia lanceoleosa provides a valuable resource for understanding genome evolution and self-incompatibility.</title>
        <authorList>
            <person name="Gong W."/>
            <person name="Xiao S."/>
            <person name="Wang L."/>
            <person name="Liao Z."/>
            <person name="Chang Y."/>
            <person name="Mo W."/>
            <person name="Hu G."/>
            <person name="Li W."/>
            <person name="Zhao G."/>
            <person name="Zhu H."/>
            <person name="Hu X."/>
            <person name="Ji K."/>
            <person name="Xiang X."/>
            <person name="Song Q."/>
            <person name="Yuan D."/>
            <person name="Jin S."/>
            <person name="Zhang L."/>
        </authorList>
    </citation>
    <scope>NUCLEOTIDE SEQUENCE [LARGE SCALE GENOMIC DNA]</scope>
    <source>
        <strain evidence="1">SQ_2022a</strain>
    </source>
</reference>
<comment type="caution">
    <text evidence="1">The sequence shown here is derived from an EMBL/GenBank/DDBJ whole genome shotgun (WGS) entry which is preliminary data.</text>
</comment>
<name>A0ACC0H407_9ERIC</name>
<keyword evidence="2" id="KW-1185">Reference proteome</keyword>